<feature type="transmembrane region" description="Helical" evidence="2">
    <location>
        <begin position="106"/>
        <end position="123"/>
    </location>
</feature>
<keyword evidence="2" id="KW-0472">Membrane</keyword>
<feature type="compositionally biased region" description="Polar residues" evidence="1">
    <location>
        <begin position="1"/>
        <end position="25"/>
    </location>
</feature>
<accession>A0AA51X8A0</accession>
<dbReference type="AlphaFoldDB" id="A0AA51X8A0"/>
<evidence type="ECO:0000256" key="1">
    <source>
        <dbReference type="SAM" id="MobiDB-lite"/>
    </source>
</evidence>
<protein>
    <submittedName>
        <fullName evidence="3">Uncharacterized protein</fullName>
    </submittedName>
</protein>
<evidence type="ECO:0000256" key="2">
    <source>
        <dbReference type="SAM" id="Phobius"/>
    </source>
</evidence>
<organism evidence="3 4">
    <name type="scientific">Pleionea litopenaei</name>
    <dbReference type="NCBI Taxonomy" id="3070815"/>
    <lineage>
        <taxon>Bacteria</taxon>
        <taxon>Pseudomonadati</taxon>
        <taxon>Pseudomonadota</taxon>
        <taxon>Gammaproteobacteria</taxon>
        <taxon>Oceanospirillales</taxon>
        <taxon>Pleioneaceae</taxon>
        <taxon>Pleionea</taxon>
    </lineage>
</organism>
<feature type="compositionally biased region" description="Basic and acidic residues" evidence="1">
    <location>
        <begin position="26"/>
        <end position="38"/>
    </location>
</feature>
<sequence>MKNMDNPSDNSNSTNRGATSSTSCRETAEANDKAKETGSSEGASAFFNGTHVNGNHVNSNHVNSNHAIPYRKTLVAWGLWQRFKYEAFIALTLVLVPRFFLRQGMVVDVLLIIMMAVAAYFSWIRQKHLDQSYFAGRALFWRLMLLVCAVTVGLMSYQLLSL</sequence>
<dbReference type="EMBL" id="CP133548">
    <property type="protein sequence ID" value="WMS89078.1"/>
    <property type="molecule type" value="Genomic_DNA"/>
</dbReference>
<dbReference type="Proteomes" id="UP001239782">
    <property type="component" value="Chromosome"/>
</dbReference>
<keyword evidence="2" id="KW-1133">Transmembrane helix</keyword>
<feature type="transmembrane region" description="Helical" evidence="2">
    <location>
        <begin position="139"/>
        <end position="160"/>
    </location>
</feature>
<feature type="region of interest" description="Disordered" evidence="1">
    <location>
        <begin position="1"/>
        <end position="40"/>
    </location>
</feature>
<gene>
    <name evidence="3" type="ORF">Q9312_09215</name>
</gene>
<reference evidence="3 4" key="1">
    <citation type="submission" date="2023-08" db="EMBL/GenBank/DDBJ databases">
        <title>Pleionea litopenaei sp. nov., isolated from stomach of juvenile Litopenaeus vannamei.</title>
        <authorList>
            <person name="Rho A.M."/>
            <person name="Hwang C.Y."/>
        </authorList>
    </citation>
    <scope>NUCLEOTIDE SEQUENCE [LARGE SCALE GENOMIC DNA]</scope>
    <source>
        <strain evidence="3 4">HL-JVS1</strain>
    </source>
</reference>
<evidence type="ECO:0000313" key="3">
    <source>
        <dbReference type="EMBL" id="WMS89078.1"/>
    </source>
</evidence>
<keyword evidence="2" id="KW-0812">Transmembrane</keyword>
<evidence type="ECO:0000313" key="4">
    <source>
        <dbReference type="Proteomes" id="UP001239782"/>
    </source>
</evidence>
<proteinExistence type="predicted"/>
<dbReference type="RefSeq" id="WP_309204321.1">
    <property type="nucleotide sequence ID" value="NZ_CP133548.1"/>
</dbReference>
<name>A0AA51X8A0_9GAMM</name>
<keyword evidence="4" id="KW-1185">Reference proteome</keyword>
<dbReference type="KEGG" id="plei:Q9312_09215"/>